<feature type="region of interest" description="Disordered" evidence="2">
    <location>
        <begin position="1"/>
        <end position="32"/>
    </location>
</feature>
<sequence length="291" mass="32832">FLQKPNVENSIVSSAGKAQDRGGNGTPTRRSVLPQRLKAPSAMNASVAEGSLFSKEDLQSTLLEGHKFVRPELDFSVINDRSPKCSSTSEQKKTKWKPVPMEKNITRLKEKAERNLLLATEEKNQLQERVHQLKHDLSLTRSQIQLDDLLEKQAEGLVPSSAAMKPFKDSYTSFATAVDCTRHQLPINNIHVAGTRQRYLDNIQKHLSTTKSLLEEAVPHSCDESIDLLAPIKSLEEIALKTDTELSRSLHQVLDLSYKVNKEISLRSQKSVEENCEVDVMKQWYFEQAIV</sequence>
<accession>A0A2G9RVE2</accession>
<feature type="coiled-coil region" evidence="1">
    <location>
        <begin position="109"/>
        <end position="143"/>
    </location>
</feature>
<evidence type="ECO:0000256" key="1">
    <source>
        <dbReference type="SAM" id="Coils"/>
    </source>
</evidence>
<gene>
    <name evidence="3" type="ORF">AB205_0200420</name>
</gene>
<evidence type="ECO:0000256" key="2">
    <source>
        <dbReference type="SAM" id="MobiDB-lite"/>
    </source>
</evidence>
<dbReference type="OrthoDB" id="10050218at2759"/>
<protein>
    <recommendedName>
        <fullName evidence="4">HAUS augmin-like complex subunit 8</fullName>
    </recommendedName>
</protein>
<feature type="non-terminal residue" evidence="3">
    <location>
        <position position="1"/>
    </location>
</feature>
<evidence type="ECO:0008006" key="4">
    <source>
        <dbReference type="Google" id="ProtNLM"/>
    </source>
</evidence>
<organism evidence="3">
    <name type="scientific">Aquarana catesbeiana</name>
    <name type="common">American bullfrog</name>
    <name type="synonym">Rana catesbeiana</name>
    <dbReference type="NCBI Taxonomy" id="8400"/>
    <lineage>
        <taxon>Eukaryota</taxon>
        <taxon>Metazoa</taxon>
        <taxon>Chordata</taxon>
        <taxon>Craniata</taxon>
        <taxon>Vertebrata</taxon>
        <taxon>Euteleostomi</taxon>
        <taxon>Amphibia</taxon>
        <taxon>Batrachia</taxon>
        <taxon>Anura</taxon>
        <taxon>Neobatrachia</taxon>
        <taxon>Ranoidea</taxon>
        <taxon>Ranidae</taxon>
        <taxon>Aquarana</taxon>
    </lineage>
</organism>
<evidence type="ECO:0000313" key="3">
    <source>
        <dbReference type="EMBL" id="PIO31878.1"/>
    </source>
</evidence>
<name>A0A2G9RVE2_AQUCT</name>
<feature type="compositionally biased region" description="Polar residues" evidence="2">
    <location>
        <begin position="1"/>
        <end position="13"/>
    </location>
</feature>
<dbReference type="AlphaFoldDB" id="A0A2G9RVE2"/>
<dbReference type="EMBL" id="KV930502">
    <property type="protein sequence ID" value="PIO31878.1"/>
    <property type="molecule type" value="Genomic_DNA"/>
</dbReference>
<proteinExistence type="predicted"/>
<keyword evidence="1" id="KW-0175">Coiled coil</keyword>
<reference evidence="3" key="1">
    <citation type="submission" date="2017-08" db="EMBL/GenBank/DDBJ databases">
        <title>Assembly of the North American Bullfrog Genome.</title>
        <authorList>
            <person name="Warren R.L."/>
            <person name="Vandervalk B.P."/>
            <person name="Kucuk E."/>
            <person name="Birol I."/>
            <person name="Helbing C."/>
            <person name="Pandoh P."/>
            <person name="Behsaz B."/>
            <person name="Mohamadi H."/>
            <person name="Chu J."/>
            <person name="Jackman S."/>
            <person name="Hammond S.A."/>
            <person name="Veldhoen N."/>
            <person name="Kirk H."/>
            <person name="Zhao Y."/>
            <person name="Coope R."/>
            <person name="Pleasance S."/>
            <person name="Moore R."/>
            <person name="Holt R."/>
        </authorList>
    </citation>
    <scope>NUCLEOTIDE SEQUENCE</scope>
    <source>
        <strain evidence="3">Bruno</strain>
        <tissue evidence="3">Liver</tissue>
    </source>
</reference>